<evidence type="ECO:0008006" key="4">
    <source>
        <dbReference type="Google" id="ProtNLM"/>
    </source>
</evidence>
<dbReference type="RefSeq" id="XP_069205815.1">
    <property type="nucleotide sequence ID" value="XM_069355974.1"/>
</dbReference>
<dbReference type="GeneID" id="95988593"/>
<feature type="compositionally biased region" description="Basic residues" evidence="1">
    <location>
        <begin position="190"/>
        <end position="206"/>
    </location>
</feature>
<comment type="caution">
    <text evidence="2">The sequence shown here is derived from an EMBL/GenBank/DDBJ whole genome shotgun (WGS) entry which is preliminary data.</text>
</comment>
<dbReference type="Proteomes" id="UP001565368">
    <property type="component" value="Unassembled WGS sequence"/>
</dbReference>
<name>A0ABR3PU47_9TREE</name>
<feature type="compositionally biased region" description="Low complexity" evidence="1">
    <location>
        <begin position="94"/>
        <end position="108"/>
    </location>
</feature>
<reference evidence="2 3" key="1">
    <citation type="submission" date="2023-08" db="EMBL/GenBank/DDBJ databases">
        <title>Annotated Genome Sequence of Vanrija albida AlHP1.</title>
        <authorList>
            <person name="Herzog R."/>
        </authorList>
    </citation>
    <scope>NUCLEOTIDE SEQUENCE [LARGE SCALE GENOMIC DNA]</scope>
    <source>
        <strain evidence="2 3">AlHP1</strain>
    </source>
</reference>
<dbReference type="EMBL" id="JBBXJM010000006">
    <property type="protein sequence ID" value="KAL1405871.1"/>
    <property type="molecule type" value="Genomic_DNA"/>
</dbReference>
<proteinExistence type="predicted"/>
<sequence length="206" mass="20271">MGLFDFLPCCGKAPAVKDDEVTAADTDPLLAPGNEIQSQDGYGAVSMSAAPEASGGLNASQRARIAEIGREAGGHMLPITHASRAATTSPGVRRAATSGTASPASRPASPVPGVPAESPVIPPSPLAETSGANEDDTPVASGATTPAHVPEAVVGSAEVVHKTLFAGGGAPPARGAKANNGNGGNARGGGKNRGRGRGRGRSKKSK</sequence>
<evidence type="ECO:0000313" key="3">
    <source>
        <dbReference type="Proteomes" id="UP001565368"/>
    </source>
</evidence>
<protein>
    <recommendedName>
        <fullName evidence="4">SMP domain-containing protein</fullName>
    </recommendedName>
</protein>
<keyword evidence="3" id="KW-1185">Reference proteome</keyword>
<gene>
    <name evidence="2" type="ORF">Q8F55_007550</name>
</gene>
<accession>A0ABR3PU47</accession>
<feature type="region of interest" description="Disordered" evidence="1">
    <location>
        <begin position="83"/>
        <end position="206"/>
    </location>
</feature>
<feature type="compositionally biased region" description="Low complexity" evidence="1">
    <location>
        <begin position="171"/>
        <end position="180"/>
    </location>
</feature>
<evidence type="ECO:0000256" key="1">
    <source>
        <dbReference type="SAM" id="MobiDB-lite"/>
    </source>
</evidence>
<organism evidence="2 3">
    <name type="scientific">Vanrija albida</name>
    <dbReference type="NCBI Taxonomy" id="181172"/>
    <lineage>
        <taxon>Eukaryota</taxon>
        <taxon>Fungi</taxon>
        <taxon>Dikarya</taxon>
        <taxon>Basidiomycota</taxon>
        <taxon>Agaricomycotina</taxon>
        <taxon>Tremellomycetes</taxon>
        <taxon>Trichosporonales</taxon>
        <taxon>Trichosporonaceae</taxon>
        <taxon>Vanrija</taxon>
    </lineage>
</organism>
<evidence type="ECO:0000313" key="2">
    <source>
        <dbReference type="EMBL" id="KAL1405871.1"/>
    </source>
</evidence>